<dbReference type="GeneTree" id="ENSGT00940000178089"/>
<reference evidence="2" key="1">
    <citation type="submission" date="2025-08" db="UniProtKB">
        <authorList>
            <consortium name="Ensembl"/>
        </authorList>
    </citation>
    <scope>IDENTIFICATION</scope>
</reference>
<name>A0A8C9XRH6_SANLU</name>
<evidence type="ECO:0000313" key="2">
    <source>
        <dbReference type="Ensembl" id="ENSSLUP00000014897.1"/>
    </source>
</evidence>
<accession>A0A8C9XRH6</accession>
<organism evidence="2 3">
    <name type="scientific">Sander lucioperca</name>
    <name type="common">Pike-perch</name>
    <name type="synonym">Perca lucioperca</name>
    <dbReference type="NCBI Taxonomy" id="283035"/>
    <lineage>
        <taxon>Eukaryota</taxon>
        <taxon>Metazoa</taxon>
        <taxon>Chordata</taxon>
        <taxon>Craniata</taxon>
        <taxon>Vertebrata</taxon>
        <taxon>Euteleostomi</taxon>
        <taxon>Actinopterygii</taxon>
        <taxon>Neopterygii</taxon>
        <taxon>Teleostei</taxon>
        <taxon>Neoteleostei</taxon>
        <taxon>Acanthomorphata</taxon>
        <taxon>Eupercaria</taxon>
        <taxon>Perciformes</taxon>
        <taxon>Percoidei</taxon>
        <taxon>Percidae</taxon>
        <taxon>Luciopercinae</taxon>
        <taxon>Sander</taxon>
    </lineage>
</organism>
<dbReference type="AlphaFoldDB" id="A0A8C9XRH6"/>
<evidence type="ECO:0000313" key="3">
    <source>
        <dbReference type="Proteomes" id="UP000694568"/>
    </source>
</evidence>
<feature type="compositionally biased region" description="Polar residues" evidence="1">
    <location>
        <begin position="84"/>
        <end position="96"/>
    </location>
</feature>
<protein>
    <submittedName>
        <fullName evidence="2">Uncharacterized protein</fullName>
    </submittedName>
</protein>
<reference evidence="2" key="2">
    <citation type="submission" date="2025-09" db="UniProtKB">
        <authorList>
            <consortium name="Ensembl"/>
        </authorList>
    </citation>
    <scope>IDENTIFICATION</scope>
</reference>
<sequence>MESSGRVMNLEGKQQSEALASSVLIERQYYVLLRVCREYAKFRKYFIIWKRVKNKLQQGCNFGLLRKLSNPDKERDRKIRGRTQRSQTRSKNISANNKHHLK</sequence>
<proteinExistence type="predicted"/>
<dbReference type="Ensembl" id="ENSSLUT00000015377.1">
    <property type="protein sequence ID" value="ENSSLUP00000014897.1"/>
    <property type="gene ID" value="ENSSLUG00000006956.1"/>
</dbReference>
<evidence type="ECO:0000256" key="1">
    <source>
        <dbReference type="SAM" id="MobiDB-lite"/>
    </source>
</evidence>
<keyword evidence="3" id="KW-1185">Reference proteome</keyword>
<feature type="region of interest" description="Disordered" evidence="1">
    <location>
        <begin position="72"/>
        <end position="102"/>
    </location>
</feature>
<dbReference type="Proteomes" id="UP000694568">
    <property type="component" value="Unplaced"/>
</dbReference>